<dbReference type="PANTHER" id="PTHR34583">
    <property type="entry name" value="ANTIPORTER SUBUNIT MNHC2-RELATED"/>
    <property type="match status" value="1"/>
</dbReference>
<organism evidence="8 9">
    <name type="scientific">Salinimonas iocasae</name>
    <dbReference type="NCBI Taxonomy" id="2572577"/>
    <lineage>
        <taxon>Bacteria</taxon>
        <taxon>Pseudomonadati</taxon>
        <taxon>Pseudomonadota</taxon>
        <taxon>Gammaproteobacteria</taxon>
        <taxon>Alteromonadales</taxon>
        <taxon>Alteromonadaceae</taxon>
        <taxon>Alteromonas/Salinimonas group</taxon>
        <taxon>Salinimonas</taxon>
    </lineage>
</organism>
<comment type="subcellular location">
    <subcellularLocation>
        <location evidence="1">Cell membrane</location>
        <topology evidence="1">Multi-pass membrane protein</topology>
    </subcellularLocation>
</comment>
<comment type="similarity">
    <text evidence="2">Belongs to the CPA3 antiporters (TC 2.A.63) subunit C family.</text>
</comment>
<dbReference type="Gene3D" id="1.10.287.3510">
    <property type="match status" value="1"/>
</dbReference>
<dbReference type="RefSeq" id="WP_139755856.1">
    <property type="nucleotide sequence ID" value="NZ_CP039852.1"/>
</dbReference>
<dbReference type="NCBIfam" id="NF005624">
    <property type="entry name" value="PRK07375.2-3"/>
    <property type="match status" value="1"/>
</dbReference>
<evidence type="ECO:0000313" key="9">
    <source>
        <dbReference type="Proteomes" id="UP000304912"/>
    </source>
</evidence>
<dbReference type="Pfam" id="PF00420">
    <property type="entry name" value="Oxidored_q2"/>
    <property type="match status" value="1"/>
</dbReference>
<dbReference type="InterPro" id="IPR039428">
    <property type="entry name" value="NUOK/Mnh_C1-like"/>
</dbReference>
<feature type="transmembrane region" description="Helical" evidence="7">
    <location>
        <begin position="77"/>
        <end position="98"/>
    </location>
</feature>
<evidence type="ECO:0000256" key="7">
    <source>
        <dbReference type="SAM" id="Phobius"/>
    </source>
</evidence>
<evidence type="ECO:0000256" key="6">
    <source>
        <dbReference type="ARBA" id="ARBA00023136"/>
    </source>
</evidence>
<dbReference type="OrthoDB" id="9799219at2"/>
<proteinExistence type="inferred from homology"/>
<keyword evidence="3" id="KW-1003">Cell membrane</keyword>
<dbReference type="GO" id="GO:0005886">
    <property type="term" value="C:plasma membrane"/>
    <property type="evidence" value="ECO:0007669"/>
    <property type="project" value="UniProtKB-SubCell"/>
</dbReference>
<keyword evidence="4 7" id="KW-0812">Transmembrane</keyword>
<keyword evidence="9" id="KW-1185">Reference proteome</keyword>
<accession>A0A5B7YFD2</accession>
<evidence type="ECO:0000313" key="8">
    <source>
        <dbReference type="EMBL" id="QCZ93109.1"/>
    </source>
</evidence>
<dbReference type="PANTHER" id="PTHR34583:SF2">
    <property type="entry name" value="ANTIPORTER SUBUNIT MNHC2-RELATED"/>
    <property type="match status" value="1"/>
</dbReference>
<keyword evidence="5 7" id="KW-1133">Transmembrane helix</keyword>
<evidence type="ECO:0000256" key="3">
    <source>
        <dbReference type="ARBA" id="ARBA00022475"/>
    </source>
</evidence>
<dbReference type="Proteomes" id="UP000304912">
    <property type="component" value="Chromosome"/>
</dbReference>
<sequence length="122" mass="13465">MTAYILGHLNYWLIIAVMMIGMFTMMSSPNLMKKLAGLSVFQTAVILFYVSVGKVDGGTAPIITDVATRYANPLPQVLMLTAIVVGVATMALGFALVIRIKRAYESIEEDEIHQQIQKEELD</sequence>
<evidence type="ECO:0000256" key="4">
    <source>
        <dbReference type="ARBA" id="ARBA00022692"/>
    </source>
</evidence>
<dbReference type="KEGG" id="salk:FBQ74_06230"/>
<dbReference type="AlphaFoldDB" id="A0A5B7YFD2"/>
<dbReference type="InterPro" id="IPR050601">
    <property type="entry name" value="CPA3_antiporter_subunitC"/>
</dbReference>
<gene>
    <name evidence="8" type="ORF">FBQ74_06230</name>
</gene>
<evidence type="ECO:0000256" key="2">
    <source>
        <dbReference type="ARBA" id="ARBA00010388"/>
    </source>
</evidence>
<evidence type="ECO:0000256" key="5">
    <source>
        <dbReference type="ARBA" id="ARBA00022989"/>
    </source>
</evidence>
<dbReference type="EMBL" id="CP039852">
    <property type="protein sequence ID" value="QCZ93109.1"/>
    <property type="molecule type" value="Genomic_DNA"/>
</dbReference>
<protein>
    <submittedName>
        <fullName evidence="8">Na+/H+ antiporter subunit C</fullName>
    </submittedName>
</protein>
<keyword evidence="6 7" id="KW-0472">Membrane</keyword>
<reference evidence="8 9" key="1">
    <citation type="submission" date="2019-04" db="EMBL/GenBank/DDBJ databases">
        <title>Salinimonas iocasae sp. nov., a halophilic bacterium isolated from the outer tube casing of tubeworms in Okinawa Trough.</title>
        <authorList>
            <person name="Zhang H."/>
            <person name="Wang H."/>
            <person name="Li C."/>
        </authorList>
    </citation>
    <scope>NUCLEOTIDE SEQUENCE [LARGE SCALE GENOMIC DNA]</scope>
    <source>
        <strain evidence="8 9">KX18D6</strain>
    </source>
</reference>
<evidence type="ECO:0000256" key="1">
    <source>
        <dbReference type="ARBA" id="ARBA00004651"/>
    </source>
</evidence>
<name>A0A5B7YFD2_9ALTE</name>
<feature type="transmembrane region" description="Helical" evidence="7">
    <location>
        <begin position="6"/>
        <end position="23"/>
    </location>
</feature>